<reference evidence="2" key="1">
    <citation type="submission" date="2020-03" db="EMBL/GenBank/DDBJ databases">
        <authorList>
            <person name="Weist P."/>
        </authorList>
    </citation>
    <scope>NUCLEOTIDE SEQUENCE</scope>
</reference>
<evidence type="ECO:0000313" key="3">
    <source>
        <dbReference type="Proteomes" id="UP001153269"/>
    </source>
</evidence>
<name>A0A9N7U064_PLEPL</name>
<proteinExistence type="predicted"/>
<dbReference type="EMBL" id="CADEAL010000535">
    <property type="protein sequence ID" value="CAB1421631.1"/>
    <property type="molecule type" value="Genomic_DNA"/>
</dbReference>
<dbReference type="AlphaFoldDB" id="A0A9N7U064"/>
<organism evidence="2 3">
    <name type="scientific">Pleuronectes platessa</name>
    <name type="common">European plaice</name>
    <dbReference type="NCBI Taxonomy" id="8262"/>
    <lineage>
        <taxon>Eukaryota</taxon>
        <taxon>Metazoa</taxon>
        <taxon>Chordata</taxon>
        <taxon>Craniata</taxon>
        <taxon>Vertebrata</taxon>
        <taxon>Euteleostomi</taxon>
        <taxon>Actinopterygii</taxon>
        <taxon>Neopterygii</taxon>
        <taxon>Teleostei</taxon>
        <taxon>Neoteleostei</taxon>
        <taxon>Acanthomorphata</taxon>
        <taxon>Carangaria</taxon>
        <taxon>Pleuronectiformes</taxon>
        <taxon>Pleuronectoidei</taxon>
        <taxon>Pleuronectidae</taxon>
        <taxon>Pleuronectes</taxon>
    </lineage>
</organism>
<feature type="region of interest" description="Disordered" evidence="1">
    <location>
        <begin position="1"/>
        <end position="54"/>
    </location>
</feature>
<evidence type="ECO:0000256" key="1">
    <source>
        <dbReference type="SAM" id="MobiDB-lite"/>
    </source>
</evidence>
<sequence length="111" mass="11596">MQPWAKSDSLCQNQGVRSPHASSDPFLSPAHSVLSVPSALQPTEGRLASQGPEHDRMASLLKGMMDYITELAVSVAPTTAPAAEQESVSSPQCLPVGVSLTTGIKEPLQTG</sequence>
<dbReference type="Proteomes" id="UP001153269">
    <property type="component" value="Unassembled WGS sequence"/>
</dbReference>
<comment type="caution">
    <text evidence="2">The sequence shown here is derived from an EMBL/GenBank/DDBJ whole genome shotgun (WGS) entry which is preliminary data.</text>
</comment>
<gene>
    <name evidence="2" type="ORF">PLEPLA_LOCUS9518</name>
</gene>
<evidence type="ECO:0000313" key="2">
    <source>
        <dbReference type="EMBL" id="CAB1421631.1"/>
    </source>
</evidence>
<keyword evidence="3" id="KW-1185">Reference proteome</keyword>
<accession>A0A9N7U064</accession>
<protein>
    <submittedName>
        <fullName evidence="2">Uncharacterized protein</fullName>
    </submittedName>
</protein>